<dbReference type="OrthoDB" id="7491889at2759"/>
<dbReference type="Proteomes" id="UP001652626">
    <property type="component" value="Chromosome 17"/>
</dbReference>
<dbReference type="RefSeq" id="XP_026495992.2">
    <property type="nucleotide sequence ID" value="XM_026640207.2"/>
</dbReference>
<evidence type="ECO:0000313" key="4">
    <source>
        <dbReference type="RefSeq" id="XP_026495992.2"/>
    </source>
</evidence>
<evidence type="ECO:0000256" key="2">
    <source>
        <dbReference type="SAM" id="SignalP"/>
    </source>
</evidence>
<feature type="chain" id="PRO_5046096468" evidence="2">
    <location>
        <begin position="20"/>
        <end position="308"/>
    </location>
</feature>
<gene>
    <name evidence="4" type="primary">LOC113400573</name>
</gene>
<feature type="signal peptide" evidence="2">
    <location>
        <begin position="1"/>
        <end position="19"/>
    </location>
</feature>
<keyword evidence="3" id="KW-1185">Reference proteome</keyword>
<accession>A0A8B8II21</accession>
<evidence type="ECO:0000256" key="1">
    <source>
        <dbReference type="SAM" id="MobiDB-lite"/>
    </source>
</evidence>
<dbReference type="OMA" id="VYVYEYR"/>
<proteinExistence type="predicted"/>
<name>A0A8B8II21_VANTA</name>
<sequence>MSPYYFLLVFCCLISSLWAKRGGGGSGGRSIGSHYPASNGLSGNSYVHTYPHAPQSYPRGTQTHSYPHTPGLSGNSHSPHGMRHTAQVNHYHYYPPQQISYGSVQHPVFHGHPPVYVYEYRNSGSRFDNLLTGLALYNLGRMSANRHDHYHNGEYTRRPGEICKLSIHKTNGEYEETRIDCKLMSSFIWDAEREQKISTNVTKTVTVVQNVTKDGNSTVLIQNTTVVDALQVKGPSINVTPGMSCFMIRVSRETSILKRKVECGLLQEYATKSLRYNSGTAISPMILVLLSTFISLQILKSHTSLNCK</sequence>
<protein>
    <submittedName>
        <fullName evidence="4">Uncharacterized protein LOC113400573</fullName>
    </submittedName>
</protein>
<feature type="compositionally biased region" description="Polar residues" evidence="1">
    <location>
        <begin position="58"/>
        <end position="78"/>
    </location>
</feature>
<dbReference type="AlphaFoldDB" id="A0A8B8II21"/>
<reference evidence="4" key="1">
    <citation type="submission" date="2025-08" db="UniProtKB">
        <authorList>
            <consortium name="RefSeq"/>
        </authorList>
    </citation>
    <scope>IDENTIFICATION</scope>
    <source>
        <tissue evidence="4">Whole body</tissue>
    </source>
</reference>
<keyword evidence="2" id="KW-0732">Signal</keyword>
<dbReference type="GeneID" id="113400573"/>
<organism evidence="3 4">
    <name type="scientific">Vanessa tameamea</name>
    <name type="common">Kamehameha butterfly</name>
    <dbReference type="NCBI Taxonomy" id="334116"/>
    <lineage>
        <taxon>Eukaryota</taxon>
        <taxon>Metazoa</taxon>
        <taxon>Ecdysozoa</taxon>
        <taxon>Arthropoda</taxon>
        <taxon>Hexapoda</taxon>
        <taxon>Insecta</taxon>
        <taxon>Pterygota</taxon>
        <taxon>Neoptera</taxon>
        <taxon>Endopterygota</taxon>
        <taxon>Lepidoptera</taxon>
        <taxon>Glossata</taxon>
        <taxon>Ditrysia</taxon>
        <taxon>Papilionoidea</taxon>
        <taxon>Nymphalidae</taxon>
        <taxon>Nymphalinae</taxon>
        <taxon>Vanessa</taxon>
    </lineage>
</organism>
<evidence type="ECO:0000313" key="3">
    <source>
        <dbReference type="Proteomes" id="UP001652626"/>
    </source>
</evidence>
<feature type="region of interest" description="Disordered" evidence="1">
    <location>
        <begin position="51"/>
        <end position="82"/>
    </location>
</feature>